<dbReference type="EMBL" id="JAZHXI010000011">
    <property type="protein sequence ID" value="KAL2066244.1"/>
    <property type="molecule type" value="Genomic_DNA"/>
</dbReference>
<dbReference type="Proteomes" id="UP001595075">
    <property type="component" value="Unassembled WGS sequence"/>
</dbReference>
<reference evidence="1 2" key="1">
    <citation type="journal article" date="2024" name="Commun. Biol.">
        <title>Comparative genomic analysis of thermophilic fungi reveals convergent evolutionary adaptations and gene losses.</title>
        <authorList>
            <person name="Steindorff A.S."/>
            <person name="Aguilar-Pontes M.V."/>
            <person name="Robinson A.J."/>
            <person name="Andreopoulos B."/>
            <person name="LaButti K."/>
            <person name="Kuo A."/>
            <person name="Mondo S."/>
            <person name="Riley R."/>
            <person name="Otillar R."/>
            <person name="Haridas S."/>
            <person name="Lipzen A."/>
            <person name="Grimwood J."/>
            <person name="Schmutz J."/>
            <person name="Clum A."/>
            <person name="Reid I.D."/>
            <person name="Moisan M.C."/>
            <person name="Butler G."/>
            <person name="Nguyen T.T.M."/>
            <person name="Dewar K."/>
            <person name="Conant G."/>
            <person name="Drula E."/>
            <person name="Henrissat B."/>
            <person name="Hansel C."/>
            <person name="Singer S."/>
            <person name="Hutchinson M.I."/>
            <person name="de Vries R.P."/>
            <person name="Natvig D.O."/>
            <person name="Powell A.J."/>
            <person name="Tsang A."/>
            <person name="Grigoriev I.V."/>
        </authorList>
    </citation>
    <scope>NUCLEOTIDE SEQUENCE [LARGE SCALE GENOMIC DNA]</scope>
    <source>
        <strain evidence="1 2">CBS 494.80</strain>
    </source>
</reference>
<evidence type="ECO:0000313" key="2">
    <source>
        <dbReference type="Proteomes" id="UP001595075"/>
    </source>
</evidence>
<sequence>MVVPLTDVTYPLVGPFLKTHSIPVPASRKFVELPSSTEPIHSHMNRNSQLFQIPPRLPTLAARNPNTPTASNLKILDSGIMPPLCTPSYMQSSYDPDCWEQSTPQARDH</sequence>
<accession>A0ABR4CAJ0</accession>
<evidence type="ECO:0000313" key="1">
    <source>
        <dbReference type="EMBL" id="KAL2066244.1"/>
    </source>
</evidence>
<organism evidence="1 2">
    <name type="scientific">Oculimacula yallundae</name>
    <dbReference type="NCBI Taxonomy" id="86028"/>
    <lineage>
        <taxon>Eukaryota</taxon>
        <taxon>Fungi</taxon>
        <taxon>Dikarya</taxon>
        <taxon>Ascomycota</taxon>
        <taxon>Pezizomycotina</taxon>
        <taxon>Leotiomycetes</taxon>
        <taxon>Helotiales</taxon>
        <taxon>Ploettnerulaceae</taxon>
        <taxon>Oculimacula</taxon>
    </lineage>
</organism>
<comment type="caution">
    <text evidence="1">The sequence shown here is derived from an EMBL/GenBank/DDBJ whole genome shotgun (WGS) entry which is preliminary data.</text>
</comment>
<protein>
    <submittedName>
        <fullName evidence="1">Uncharacterized protein</fullName>
    </submittedName>
</protein>
<keyword evidence="2" id="KW-1185">Reference proteome</keyword>
<gene>
    <name evidence="1" type="ORF">VTL71DRAFT_2315</name>
</gene>
<name>A0ABR4CAJ0_9HELO</name>
<proteinExistence type="predicted"/>